<reference evidence="1" key="2">
    <citation type="journal article" date="2015" name="Fish Shellfish Immunol.">
        <title>Early steps in the European eel (Anguilla anguilla)-Vibrio vulnificus interaction in the gills: Role of the RtxA13 toxin.</title>
        <authorList>
            <person name="Callol A."/>
            <person name="Pajuelo D."/>
            <person name="Ebbesson L."/>
            <person name="Teles M."/>
            <person name="MacKenzie S."/>
            <person name="Amaro C."/>
        </authorList>
    </citation>
    <scope>NUCLEOTIDE SEQUENCE</scope>
</reference>
<organism evidence="1">
    <name type="scientific">Anguilla anguilla</name>
    <name type="common">European freshwater eel</name>
    <name type="synonym">Muraena anguilla</name>
    <dbReference type="NCBI Taxonomy" id="7936"/>
    <lineage>
        <taxon>Eukaryota</taxon>
        <taxon>Metazoa</taxon>
        <taxon>Chordata</taxon>
        <taxon>Craniata</taxon>
        <taxon>Vertebrata</taxon>
        <taxon>Euteleostomi</taxon>
        <taxon>Actinopterygii</taxon>
        <taxon>Neopterygii</taxon>
        <taxon>Teleostei</taxon>
        <taxon>Anguilliformes</taxon>
        <taxon>Anguillidae</taxon>
        <taxon>Anguilla</taxon>
    </lineage>
</organism>
<reference evidence="1" key="1">
    <citation type="submission" date="2014-11" db="EMBL/GenBank/DDBJ databases">
        <authorList>
            <person name="Amaro Gonzalez C."/>
        </authorList>
    </citation>
    <scope>NUCLEOTIDE SEQUENCE</scope>
</reference>
<sequence length="38" mass="4329">MILKSSMKTLFSAKCAAKFAYHTTSMMLTHLRTKHLEA</sequence>
<dbReference type="EMBL" id="GBXM01042726">
    <property type="protein sequence ID" value="JAH65851.1"/>
    <property type="molecule type" value="Transcribed_RNA"/>
</dbReference>
<evidence type="ECO:0000313" key="1">
    <source>
        <dbReference type="EMBL" id="JAH65851.1"/>
    </source>
</evidence>
<protein>
    <submittedName>
        <fullName evidence="1">Uncharacterized protein</fullName>
    </submittedName>
</protein>
<dbReference type="AlphaFoldDB" id="A0A0E9UJH4"/>
<name>A0A0E9UJH4_ANGAN</name>
<accession>A0A0E9UJH4</accession>
<proteinExistence type="predicted"/>